<comment type="caution">
    <text evidence="6">The sequence shown here is derived from an EMBL/GenBank/DDBJ whole genome shotgun (WGS) entry which is preliminary data.</text>
</comment>
<name>A0A1X2I809_9FUNG</name>
<dbReference type="CDD" id="cd02205">
    <property type="entry name" value="CBS_pair_SF"/>
    <property type="match status" value="1"/>
</dbReference>
<dbReference type="InterPro" id="IPR050511">
    <property type="entry name" value="AMPK_gamma/SDS23_families"/>
</dbReference>
<dbReference type="PROSITE" id="PS51371">
    <property type="entry name" value="CBS"/>
    <property type="match status" value="2"/>
</dbReference>
<dbReference type="AlphaFoldDB" id="A0A1X2I809"/>
<dbReference type="STRING" id="90262.A0A1X2I809"/>
<feature type="domain" description="CBS" evidence="5">
    <location>
        <begin position="121"/>
        <end position="179"/>
    </location>
</feature>
<dbReference type="SUPFAM" id="SSF54631">
    <property type="entry name" value="CBS-domain pair"/>
    <property type="match status" value="2"/>
</dbReference>
<sequence>MATLQQAQQEQTGLGSRKSNHCHPSFIATKTIANVLANVKPTASNRQLADLPISATVEQAFDLLLAEDILSLPVYRLDDQQKKVYVTIISVLDLMRLLSQHATDADFFQHSIKEAIGQTEESSRLVTVQYSDSLKDVLSLFSEHGGHRVLVSSKDGQQPPILLSQMDVVRYLQAHNHQLGAILNENVPALVEKASLRRQKRLHLQNDQQQQQQHLVTFKTTAIKAFEQMAHDPFISALPIVDDEDCLVGDISPQDLRGLNKARLQDLSKPVLMFLKSSHGDLVAPHTCHDRFTLSQIMAAFVLRKASRLWWTDQDEHVISVITLTDVLGSFLDDSFIC</sequence>
<dbReference type="EMBL" id="MCGE01000022">
    <property type="protein sequence ID" value="ORZ11242.1"/>
    <property type="molecule type" value="Genomic_DNA"/>
</dbReference>
<keyword evidence="7" id="KW-1185">Reference proteome</keyword>
<keyword evidence="1" id="KW-0677">Repeat</keyword>
<reference evidence="6 7" key="1">
    <citation type="submission" date="2016-07" db="EMBL/GenBank/DDBJ databases">
        <title>Pervasive Adenine N6-methylation of Active Genes in Fungi.</title>
        <authorList>
            <consortium name="DOE Joint Genome Institute"/>
            <person name="Mondo S.J."/>
            <person name="Dannebaum R.O."/>
            <person name="Kuo R.C."/>
            <person name="Labutti K."/>
            <person name="Haridas S."/>
            <person name="Kuo A."/>
            <person name="Salamov A."/>
            <person name="Ahrendt S.R."/>
            <person name="Lipzen A."/>
            <person name="Sullivan W."/>
            <person name="Andreopoulos W.B."/>
            <person name="Clum A."/>
            <person name="Lindquist E."/>
            <person name="Daum C."/>
            <person name="Ramamoorthy G.K."/>
            <person name="Gryganskyi A."/>
            <person name="Culley D."/>
            <person name="Magnuson J.K."/>
            <person name="James T.Y."/>
            <person name="O'Malley M.A."/>
            <person name="Stajich J.E."/>
            <person name="Spatafora J.W."/>
            <person name="Visel A."/>
            <person name="Grigoriev I.V."/>
        </authorList>
    </citation>
    <scope>NUCLEOTIDE SEQUENCE [LARGE SCALE GENOMIC DNA]</scope>
    <source>
        <strain evidence="6 7">NRRL 1336</strain>
    </source>
</reference>
<accession>A0A1X2I809</accession>
<keyword evidence="2 3" id="KW-0129">CBS domain</keyword>
<dbReference type="InterPro" id="IPR000644">
    <property type="entry name" value="CBS_dom"/>
</dbReference>
<evidence type="ECO:0000256" key="1">
    <source>
        <dbReference type="ARBA" id="ARBA00022737"/>
    </source>
</evidence>
<dbReference type="PANTHER" id="PTHR13780:SF128">
    <property type="entry name" value="CBS DOMAIN-CONTAINING PROTEIN"/>
    <property type="match status" value="1"/>
</dbReference>
<protein>
    <recommendedName>
        <fullName evidence="5">CBS domain-containing protein</fullName>
    </recommendedName>
</protein>
<dbReference type="OrthoDB" id="449052at2759"/>
<dbReference type="Gene3D" id="3.10.580.10">
    <property type="entry name" value="CBS-domain"/>
    <property type="match status" value="2"/>
</dbReference>
<dbReference type="PANTHER" id="PTHR13780">
    <property type="entry name" value="AMP-ACTIVATED PROTEIN KINASE, GAMMA REGULATORY SUBUNIT"/>
    <property type="match status" value="1"/>
</dbReference>
<gene>
    <name evidence="6" type="ORF">BCR42DRAFT_421824</name>
</gene>
<dbReference type="Proteomes" id="UP000193560">
    <property type="component" value="Unassembled WGS sequence"/>
</dbReference>
<evidence type="ECO:0000256" key="2">
    <source>
        <dbReference type="ARBA" id="ARBA00023122"/>
    </source>
</evidence>
<feature type="domain" description="CBS" evidence="5">
    <location>
        <begin position="44"/>
        <end position="105"/>
    </location>
</feature>
<evidence type="ECO:0000256" key="4">
    <source>
        <dbReference type="SAM" id="MobiDB-lite"/>
    </source>
</evidence>
<evidence type="ECO:0000259" key="5">
    <source>
        <dbReference type="PROSITE" id="PS51371"/>
    </source>
</evidence>
<dbReference type="Pfam" id="PF00571">
    <property type="entry name" value="CBS"/>
    <property type="match status" value="1"/>
</dbReference>
<feature type="compositionally biased region" description="Polar residues" evidence="4">
    <location>
        <begin position="1"/>
        <end position="14"/>
    </location>
</feature>
<feature type="region of interest" description="Disordered" evidence="4">
    <location>
        <begin position="1"/>
        <end position="21"/>
    </location>
</feature>
<evidence type="ECO:0000256" key="3">
    <source>
        <dbReference type="PROSITE-ProRule" id="PRU00703"/>
    </source>
</evidence>
<evidence type="ECO:0000313" key="7">
    <source>
        <dbReference type="Proteomes" id="UP000193560"/>
    </source>
</evidence>
<evidence type="ECO:0000313" key="6">
    <source>
        <dbReference type="EMBL" id="ORZ11242.1"/>
    </source>
</evidence>
<dbReference type="InterPro" id="IPR046342">
    <property type="entry name" value="CBS_dom_sf"/>
</dbReference>
<proteinExistence type="predicted"/>
<organism evidence="6 7">
    <name type="scientific">Absidia repens</name>
    <dbReference type="NCBI Taxonomy" id="90262"/>
    <lineage>
        <taxon>Eukaryota</taxon>
        <taxon>Fungi</taxon>
        <taxon>Fungi incertae sedis</taxon>
        <taxon>Mucoromycota</taxon>
        <taxon>Mucoromycotina</taxon>
        <taxon>Mucoromycetes</taxon>
        <taxon>Mucorales</taxon>
        <taxon>Cunninghamellaceae</taxon>
        <taxon>Absidia</taxon>
    </lineage>
</organism>